<proteinExistence type="predicted"/>
<sequence>MYYLDMPTAEEIDDLNLVRSDACISVYLPTTPITRDIEQSRINLGNLVKKAIGQLEAEDFDKRRIWALQEQFEELLADDDFWNHQAHSLAILATPESLRTYRLANKLNAIVEVSDRFHLKPLLRAITFSHAAYVLALSENAARLIEMSSDASATEIEVPDLPKNAADVIGEPTTKDYTGTGHRHGAKGQNFHLARYVRKIDAALRPILMRSNVPLVLAAAKPLETLFRARCTITVLPQAIEGSPDRLSAAELAAAARPILDEHYASQIKDFHRLFERRRGQNRTTTDISDAARLATFGGIDSLLVDIDGVIDGFVDEETGEVTFGSQGDAFNYGVVDEITGRALRSGARVLAVRRADIPEGKDLAAILRYPI</sequence>
<evidence type="ECO:0000313" key="1">
    <source>
        <dbReference type="EMBL" id="QEA38179.1"/>
    </source>
</evidence>
<protein>
    <submittedName>
        <fullName evidence="1">Uncharacterized protein</fullName>
    </submittedName>
</protein>
<dbReference type="KEGG" id="paur:FGL86_03220"/>
<organism evidence="1 2">
    <name type="scientific">Pistricoccus aurantiacus</name>
    <dbReference type="NCBI Taxonomy" id="1883414"/>
    <lineage>
        <taxon>Bacteria</taxon>
        <taxon>Pseudomonadati</taxon>
        <taxon>Pseudomonadota</taxon>
        <taxon>Gammaproteobacteria</taxon>
        <taxon>Oceanospirillales</taxon>
        <taxon>Halomonadaceae</taxon>
        <taxon>Pistricoccus</taxon>
    </lineage>
</organism>
<dbReference type="OrthoDB" id="242138at2"/>
<dbReference type="RefSeq" id="WP_147183247.1">
    <property type="nucleotide sequence ID" value="NZ_CP042382.1"/>
</dbReference>
<dbReference type="InterPro" id="IPR041638">
    <property type="entry name" value="BaeRF_family11"/>
</dbReference>
<evidence type="ECO:0000313" key="2">
    <source>
        <dbReference type="Proteomes" id="UP000321272"/>
    </source>
</evidence>
<dbReference type="Proteomes" id="UP000321272">
    <property type="component" value="Chromosome"/>
</dbReference>
<name>A0A5B8SM74_9GAMM</name>
<accession>A0A5B8SM74</accession>
<dbReference type="EMBL" id="CP042382">
    <property type="protein sequence ID" value="QEA38179.1"/>
    <property type="molecule type" value="Genomic_DNA"/>
</dbReference>
<dbReference type="AlphaFoldDB" id="A0A5B8SM74"/>
<keyword evidence="2" id="KW-1185">Reference proteome</keyword>
<dbReference type="Pfam" id="PF18855">
    <property type="entry name" value="baeRF_family11"/>
    <property type="match status" value="1"/>
</dbReference>
<reference evidence="1 2" key="1">
    <citation type="submission" date="2019-06" db="EMBL/GenBank/DDBJ databases">
        <title>Genome analyses of bacteria isolated from kimchi.</title>
        <authorList>
            <person name="Lee S."/>
            <person name="Ahn S."/>
            <person name="Roh S."/>
        </authorList>
    </citation>
    <scope>NUCLEOTIDE SEQUENCE [LARGE SCALE GENOMIC DNA]</scope>
    <source>
        <strain evidence="1 2">CBA4606</strain>
    </source>
</reference>
<gene>
    <name evidence="1" type="ORF">FGL86_03220</name>
</gene>